<dbReference type="InterPro" id="IPR050360">
    <property type="entry name" value="MFS_Sugar_Transporters"/>
</dbReference>
<evidence type="ECO:0000313" key="9">
    <source>
        <dbReference type="EMBL" id="RSH92461.1"/>
    </source>
</evidence>
<protein>
    <recommendedName>
        <fullName evidence="8">Major facilitator superfamily (MFS) profile domain-containing protein</fullName>
    </recommendedName>
</protein>
<keyword evidence="4 7" id="KW-0812">Transmembrane</keyword>
<feature type="transmembrane region" description="Helical" evidence="7">
    <location>
        <begin position="70"/>
        <end position="94"/>
    </location>
</feature>
<evidence type="ECO:0000256" key="5">
    <source>
        <dbReference type="ARBA" id="ARBA00022989"/>
    </source>
</evidence>
<dbReference type="PANTHER" id="PTHR48022:SF79">
    <property type="entry name" value="LACTOSE PERMEASE, PUTATIVE (AFU_ORTHOLOGUE AFUA_6G01860)-RELATED"/>
    <property type="match status" value="1"/>
</dbReference>
<evidence type="ECO:0000313" key="10">
    <source>
        <dbReference type="Proteomes" id="UP000279259"/>
    </source>
</evidence>
<dbReference type="InterPro" id="IPR005828">
    <property type="entry name" value="MFS_sugar_transport-like"/>
</dbReference>
<sequence length="550" mass="59958">MSVNVDKVEASPAPAHLEDAALQEAETNDVKADNNLAIHEMSPEEKAEALATAYMSDPGVDYRSRRGIQLICCLLACLVCGTDSGFDSGAMGAINTMKPFLSYFGLQEAAASTGIWFGVYTVGGVSAFFLNFVLPDKLGRRKAMGICNTILIMGLLLTGLAKNSAMFLLGRYFMGLGAVAASAAARSYIVELAPAKHRGFFLGSYNVVQTMGSILCSGSAIGFGHMADNWAWRGLLLLGLYGPIINISCLYFIPESPRWLYARGRTDEALAVITKYHSRHNDPQSPLVQLEIQEIAEEMRTMGSAERWWDAKVLFATRANRYRMGLAAMIGFWGQLLGPATTYFTVLLTAAGITDTERQRVLNFINSVCITLSGTVGTLMMDRVGRKPVTIFGTASAAVGMLIIGGLLSRQHEKNYANAGVAFIYLYGIFTQVAWVPVNNLYPAEIMTFDIRAKALAFQAVCTQTAGLINTFGVPPALVALNWKLYFIFAAWDVLGVAVQFFFMVETKGIPLEQMEDIFTDPSPRHKAAAIIKAKDDKLKEEKRARATVA</sequence>
<dbReference type="Gene3D" id="1.20.1250.20">
    <property type="entry name" value="MFS general substrate transporter like domains"/>
    <property type="match status" value="1"/>
</dbReference>
<dbReference type="GO" id="GO:0016020">
    <property type="term" value="C:membrane"/>
    <property type="evidence" value="ECO:0007669"/>
    <property type="project" value="UniProtKB-SubCell"/>
</dbReference>
<gene>
    <name evidence="9" type="ORF">EHS25_008877</name>
</gene>
<comment type="similarity">
    <text evidence="2">Belongs to the major facilitator superfamily. Sugar transporter (TC 2.A.1.1) family.</text>
</comment>
<evidence type="ECO:0000256" key="3">
    <source>
        <dbReference type="ARBA" id="ARBA00022448"/>
    </source>
</evidence>
<feature type="transmembrane region" description="Helical" evidence="7">
    <location>
        <begin position="167"/>
        <end position="188"/>
    </location>
</feature>
<dbReference type="InterPro" id="IPR036259">
    <property type="entry name" value="MFS_trans_sf"/>
</dbReference>
<dbReference type="Proteomes" id="UP000279259">
    <property type="component" value="Unassembled WGS sequence"/>
</dbReference>
<feature type="transmembrane region" description="Helical" evidence="7">
    <location>
        <begin position="200"/>
        <end position="224"/>
    </location>
</feature>
<keyword evidence="6 7" id="KW-0472">Membrane</keyword>
<proteinExistence type="inferred from homology"/>
<keyword evidence="10" id="KW-1185">Reference proteome</keyword>
<feature type="transmembrane region" description="Helical" evidence="7">
    <location>
        <begin position="326"/>
        <end position="353"/>
    </location>
</feature>
<evidence type="ECO:0000256" key="1">
    <source>
        <dbReference type="ARBA" id="ARBA00004141"/>
    </source>
</evidence>
<dbReference type="Pfam" id="PF00083">
    <property type="entry name" value="Sugar_tr"/>
    <property type="match status" value="1"/>
</dbReference>
<dbReference type="EMBL" id="RSCD01000006">
    <property type="protein sequence ID" value="RSH92461.1"/>
    <property type="molecule type" value="Genomic_DNA"/>
</dbReference>
<feature type="transmembrane region" description="Helical" evidence="7">
    <location>
        <begin position="389"/>
        <end position="409"/>
    </location>
</feature>
<organism evidence="9 10">
    <name type="scientific">Saitozyma podzolica</name>
    <dbReference type="NCBI Taxonomy" id="1890683"/>
    <lineage>
        <taxon>Eukaryota</taxon>
        <taxon>Fungi</taxon>
        <taxon>Dikarya</taxon>
        <taxon>Basidiomycota</taxon>
        <taxon>Agaricomycotina</taxon>
        <taxon>Tremellomycetes</taxon>
        <taxon>Tremellales</taxon>
        <taxon>Trimorphomycetaceae</taxon>
        <taxon>Saitozyma</taxon>
    </lineage>
</organism>
<evidence type="ECO:0000256" key="2">
    <source>
        <dbReference type="ARBA" id="ARBA00010992"/>
    </source>
</evidence>
<dbReference type="FunFam" id="1.20.1250.20:FF:000134">
    <property type="entry name" value="MFS sugar transporter protein"/>
    <property type="match status" value="1"/>
</dbReference>
<feature type="transmembrane region" description="Helical" evidence="7">
    <location>
        <begin position="114"/>
        <end position="134"/>
    </location>
</feature>
<keyword evidence="3" id="KW-0813">Transport</keyword>
<dbReference type="GO" id="GO:0005351">
    <property type="term" value="F:carbohydrate:proton symporter activity"/>
    <property type="evidence" value="ECO:0007669"/>
    <property type="project" value="TreeGrafter"/>
</dbReference>
<feature type="transmembrane region" description="Helical" evidence="7">
    <location>
        <begin position="485"/>
        <end position="505"/>
    </location>
</feature>
<dbReference type="PROSITE" id="PS50850">
    <property type="entry name" value="MFS"/>
    <property type="match status" value="1"/>
</dbReference>
<feature type="domain" description="Major facilitator superfamily (MFS) profile" evidence="8">
    <location>
        <begin position="73"/>
        <end position="508"/>
    </location>
</feature>
<evidence type="ECO:0000256" key="6">
    <source>
        <dbReference type="ARBA" id="ARBA00023136"/>
    </source>
</evidence>
<reference evidence="9 10" key="1">
    <citation type="submission" date="2018-11" db="EMBL/GenBank/DDBJ databases">
        <title>Genome sequence of Saitozyma podzolica DSM 27192.</title>
        <authorList>
            <person name="Aliyu H."/>
            <person name="Gorte O."/>
            <person name="Ochsenreither K."/>
        </authorList>
    </citation>
    <scope>NUCLEOTIDE SEQUENCE [LARGE SCALE GENOMIC DNA]</scope>
    <source>
        <strain evidence="9 10">DSM 27192</strain>
    </source>
</reference>
<dbReference type="SUPFAM" id="SSF103473">
    <property type="entry name" value="MFS general substrate transporter"/>
    <property type="match status" value="1"/>
</dbReference>
<evidence type="ECO:0000256" key="7">
    <source>
        <dbReference type="SAM" id="Phobius"/>
    </source>
</evidence>
<comment type="subcellular location">
    <subcellularLocation>
        <location evidence="1">Membrane</location>
        <topology evidence="1">Multi-pass membrane protein</topology>
    </subcellularLocation>
</comment>
<evidence type="ECO:0000259" key="8">
    <source>
        <dbReference type="PROSITE" id="PS50850"/>
    </source>
</evidence>
<evidence type="ECO:0000256" key="4">
    <source>
        <dbReference type="ARBA" id="ARBA00022692"/>
    </source>
</evidence>
<keyword evidence="5 7" id="KW-1133">Transmembrane helix</keyword>
<accession>A0A427YN37</accession>
<comment type="caution">
    <text evidence="9">The sequence shown here is derived from an EMBL/GenBank/DDBJ whole genome shotgun (WGS) entry which is preliminary data.</text>
</comment>
<name>A0A427YN37_9TREE</name>
<dbReference type="OrthoDB" id="2544694at2759"/>
<dbReference type="AlphaFoldDB" id="A0A427YN37"/>
<dbReference type="PANTHER" id="PTHR48022">
    <property type="entry name" value="PLASTIDIC GLUCOSE TRANSPORTER 4"/>
    <property type="match status" value="1"/>
</dbReference>
<dbReference type="InterPro" id="IPR020846">
    <property type="entry name" value="MFS_dom"/>
</dbReference>
<feature type="transmembrane region" description="Helical" evidence="7">
    <location>
        <begin position="416"/>
        <end position="435"/>
    </location>
</feature>
<feature type="transmembrane region" description="Helical" evidence="7">
    <location>
        <begin position="230"/>
        <end position="253"/>
    </location>
</feature>